<dbReference type="AlphaFoldDB" id="A0A2T5J738"/>
<evidence type="ECO:0000313" key="1">
    <source>
        <dbReference type="EMBL" id="PTQ94963.1"/>
    </source>
</evidence>
<evidence type="ECO:0000313" key="2">
    <source>
        <dbReference type="Proteomes" id="UP000244168"/>
    </source>
</evidence>
<gene>
    <name evidence="1" type="ORF">C8P68_106177</name>
</gene>
<protein>
    <submittedName>
        <fullName evidence="1">Uncharacterized protein</fullName>
    </submittedName>
</protein>
<comment type="caution">
    <text evidence="1">The sequence shown here is derived from an EMBL/GenBank/DDBJ whole genome shotgun (WGS) entry which is preliminary data.</text>
</comment>
<sequence length="144" mass="15858">MFEKLFLLVKNNAKEAVIDNPVIAAKDRDAVIIEASSSIIEVLKNQMESGKLNDLIKFFRYSGIYGAALTTSMVNRFANKLNKFYGLNPEDAQATSLQLIPGIMDQLVTQTRSGKEDFALGTMLSNLNGNRADLSLLVNQLMVA</sequence>
<dbReference type="EMBL" id="QAOQ01000006">
    <property type="protein sequence ID" value="PTQ94963.1"/>
    <property type="molecule type" value="Genomic_DNA"/>
</dbReference>
<dbReference type="Proteomes" id="UP000244168">
    <property type="component" value="Unassembled WGS sequence"/>
</dbReference>
<reference evidence="1 2" key="1">
    <citation type="submission" date="2018-04" db="EMBL/GenBank/DDBJ databases">
        <title>Genomic Encyclopedia of Archaeal and Bacterial Type Strains, Phase II (KMG-II): from individual species to whole genera.</title>
        <authorList>
            <person name="Goeker M."/>
        </authorList>
    </citation>
    <scope>NUCLEOTIDE SEQUENCE [LARGE SCALE GENOMIC DNA]</scope>
    <source>
        <strain evidence="1 2">DSM 26809</strain>
    </source>
</reference>
<keyword evidence="2" id="KW-1185">Reference proteome</keyword>
<accession>A0A2T5J738</accession>
<organism evidence="1 2">
    <name type="scientific">Mucilaginibacter yixingensis</name>
    <dbReference type="NCBI Taxonomy" id="1295612"/>
    <lineage>
        <taxon>Bacteria</taxon>
        <taxon>Pseudomonadati</taxon>
        <taxon>Bacteroidota</taxon>
        <taxon>Sphingobacteriia</taxon>
        <taxon>Sphingobacteriales</taxon>
        <taxon>Sphingobacteriaceae</taxon>
        <taxon>Mucilaginibacter</taxon>
    </lineage>
</organism>
<dbReference type="OrthoDB" id="982085at2"/>
<name>A0A2T5J738_9SPHI</name>
<dbReference type="RefSeq" id="WP_107829759.1">
    <property type="nucleotide sequence ID" value="NZ_CP160205.1"/>
</dbReference>
<proteinExistence type="predicted"/>